<feature type="non-terminal residue" evidence="2">
    <location>
        <position position="168"/>
    </location>
</feature>
<dbReference type="PANTHER" id="PTHR46124:SF2">
    <property type="entry name" value="D-AMINOACYL-TRNA DEACYLASE"/>
    <property type="match status" value="1"/>
</dbReference>
<evidence type="ECO:0000313" key="2">
    <source>
        <dbReference type="EMBL" id="GAG95191.1"/>
    </source>
</evidence>
<dbReference type="GO" id="GO:0016788">
    <property type="term" value="F:hydrolase activity, acting on ester bonds"/>
    <property type="evidence" value="ECO:0007669"/>
    <property type="project" value="InterPro"/>
</dbReference>
<dbReference type="InterPro" id="IPR001130">
    <property type="entry name" value="TatD-like"/>
</dbReference>
<dbReference type="Pfam" id="PF01026">
    <property type="entry name" value="TatD_DNase"/>
    <property type="match status" value="1"/>
</dbReference>
<dbReference type="Gene3D" id="3.20.20.140">
    <property type="entry name" value="Metal-dependent hydrolases"/>
    <property type="match status" value="1"/>
</dbReference>
<dbReference type="InterPro" id="IPR018228">
    <property type="entry name" value="DNase_TatD-rel_CS"/>
</dbReference>
<evidence type="ECO:0000256" key="1">
    <source>
        <dbReference type="ARBA" id="ARBA00022801"/>
    </source>
</evidence>
<dbReference type="AlphaFoldDB" id="X1DFI8"/>
<reference evidence="2" key="1">
    <citation type="journal article" date="2014" name="Front. Microbiol.">
        <title>High frequency of phylogenetically diverse reductive dehalogenase-homologous genes in deep subseafloor sedimentary metagenomes.</title>
        <authorList>
            <person name="Kawai M."/>
            <person name="Futagami T."/>
            <person name="Toyoda A."/>
            <person name="Takaki Y."/>
            <person name="Nishi S."/>
            <person name="Hori S."/>
            <person name="Arai W."/>
            <person name="Tsubouchi T."/>
            <person name="Morono Y."/>
            <person name="Uchiyama I."/>
            <person name="Ito T."/>
            <person name="Fujiyama A."/>
            <person name="Inagaki F."/>
            <person name="Takami H."/>
        </authorList>
    </citation>
    <scope>NUCLEOTIDE SEQUENCE</scope>
    <source>
        <strain evidence="2">Expedition CK06-06</strain>
    </source>
</reference>
<protein>
    <submittedName>
        <fullName evidence="2">Uncharacterized protein</fullName>
    </submittedName>
</protein>
<proteinExistence type="predicted"/>
<dbReference type="InterPro" id="IPR032466">
    <property type="entry name" value="Metal_Hydrolase"/>
</dbReference>
<gene>
    <name evidence="2" type="ORF">S01H4_36800</name>
</gene>
<name>X1DFI8_9ZZZZ</name>
<dbReference type="PANTHER" id="PTHR46124">
    <property type="entry name" value="D-AMINOACYL-TRNA DEACYLASE"/>
    <property type="match status" value="1"/>
</dbReference>
<dbReference type="CDD" id="cd01310">
    <property type="entry name" value="TatD_DNAse"/>
    <property type="match status" value="1"/>
</dbReference>
<sequence>MLVDTHCHLDFNRFDSDRDQVITRARESGLERILNPGINLESSQAVVNLSEKYPEVYAAVGVHPNDGLSWDSRTLGRLRELSNHPKVVAVGEIGLDFYRDRTPKELQIKIFIEQLELAAELTLPVIIHSRDAMAEVLEILTGWHKGLVNSHSVLADRPGVLHSFSGDE</sequence>
<accession>X1DFI8</accession>
<dbReference type="SUPFAM" id="SSF51556">
    <property type="entry name" value="Metallo-dependent hydrolases"/>
    <property type="match status" value="1"/>
</dbReference>
<keyword evidence="1" id="KW-0378">Hydrolase</keyword>
<dbReference type="EMBL" id="BART01019703">
    <property type="protein sequence ID" value="GAG95191.1"/>
    <property type="molecule type" value="Genomic_DNA"/>
</dbReference>
<organism evidence="2">
    <name type="scientific">marine sediment metagenome</name>
    <dbReference type="NCBI Taxonomy" id="412755"/>
    <lineage>
        <taxon>unclassified sequences</taxon>
        <taxon>metagenomes</taxon>
        <taxon>ecological metagenomes</taxon>
    </lineage>
</organism>
<comment type="caution">
    <text evidence="2">The sequence shown here is derived from an EMBL/GenBank/DDBJ whole genome shotgun (WGS) entry which is preliminary data.</text>
</comment>
<dbReference type="PROSITE" id="PS01137">
    <property type="entry name" value="TATD_1"/>
    <property type="match status" value="1"/>
</dbReference>